<dbReference type="InterPro" id="IPR036388">
    <property type="entry name" value="WH-like_DNA-bd_sf"/>
</dbReference>
<dbReference type="RefSeq" id="WP_144993708.1">
    <property type="nucleotide sequence ID" value="NZ_VNJK01000003.1"/>
</dbReference>
<dbReference type="SMART" id="SM00418">
    <property type="entry name" value="HTH_ARSR"/>
    <property type="match status" value="1"/>
</dbReference>
<keyword evidence="3" id="KW-0804">Transcription</keyword>
<keyword evidence="1" id="KW-0805">Transcription regulation</keyword>
<dbReference type="OrthoDB" id="9798835at2"/>
<gene>
    <name evidence="5" type="ORF">FPZ44_20315</name>
</gene>
<dbReference type="InterPro" id="IPR001845">
    <property type="entry name" value="HTH_ArsR_DNA-bd_dom"/>
</dbReference>
<evidence type="ECO:0000256" key="3">
    <source>
        <dbReference type="ARBA" id="ARBA00023163"/>
    </source>
</evidence>
<organism evidence="5 6">
    <name type="scientific">Paenibacillus agilis</name>
    <dbReference type="NCBI Taxonomy" id="3020863"/>
    <lineage>
        <taxon>Bacteria</taxon>
        <taxon>Bacillati</taxon>
        <taxon>Bacillota</taxon>
        <taxon>Bacilli</taxon>
        <taxon>Bacillales</taxon>
        <taxon>Paenibacillaceae</taxon>
        <taxon>Paenibacillus</taxon>
    </lineage>
</organism>
<protein>
    <submittedName>
        <fullName evidence="5">Winged helix-turn-helix transcriptional regulator</fullName>
    </submittedName>
</protein>
<evidence type="ECO:0000256" key="2">
    <source>
        <dbReference type="ARBA" id="ARBA00023125"/>
    </source>
</evidence>
<feature type="domain" description="HTH arsR-type" evidence="4">
    <location>
        <begin position="4"/>
        <end position="99"/>
    </location>
</feature>
<dbReference type="Pfam" id="PF01022">
    <property type="entry name" value="HTH_5"/>
    <property type="match status" value="1"/>
</dbReference>
<dbReference type="PANTHER" id="PTHR33154">
    <property type="entry name" value="TRANSCRIPTIONAL REGULATOR, ARSR FAMILY"/>
    <property type="match status" value="1"/>
</dbReference>
<dbReference type="PANTHER" id="PTHR33154:SF33">
    <property type="entry name" value="TRANSCRIPTIONAL REPRESSOR SDPR"/>
    <property type="match status" value="1"/>
</dbReference>
<accession>A0A559IL85</accession>
<reference evidence="5 6" key="1">
    <citation type="submission" date="2019-07" db="EMBL/GenBank/DDBJ databases">
        <authorList>
            <person name="Kim J."/>
        </authorList>
    </citation>
    <scope>NUCLEOTIDE SEQUENCE [LARGE SCALE GENOMIC DNA]</scope>
    <source>
        <strain evidence="5 6">N4</strain>
    </source>
</reference>
<evidence type="ECO:0000313" key="5">
    <source>
        <dbReference type="EMBL" id="TVX88426.1"/>
    </source>
</evidence>
<keyword evidence="6" id="KW-1185">Reference proteome</keyword>
<keyword evidence="2" id="KW-0238">DNA-binding</keyword>
<dbReference type="PROSITE" id="PS50987">
    <property type="entry name" value="HTH_ARSR_2"/>
    <property type="match status" value="1"/>
</dbReference>
<evidence type="ECO:0000259" key="4">
    <source>
        <dbReference type="PROSITE" id="PS50987"/>
    </source>
</evidence>
<dbReference type="GO" id="GO:0003700">
    <property type="term" value="F:DNA-binding transcription factor activity"/>
    <property type="evidence" value="ECO:0007669"/>
    <property type="project" value="InterPro"/>
</dbReference>
<dbReference type="InterPro" id="IPR051081">
    <property type="entry name" value="HTH_MetalResp_TranReg"/>
</dbReference>
<dbReference type="Gene3D" id="1.10.10.10">
    <property type="entry name" value="Winged helix-like DNA-binding domain superfamily/Winged helix DNA-binding domain"/>
    <property type="match status" value="1"/>
</dbReference>
<dbReference type="SUPFAM" id="SSF46785">
    <property type="entry name" value="Winged helix' DNA-binding domain"/>
    <property type="match status" value="1"/>
</dbReference>
<name>A0A559IL85_9BACL</name>
<proteinExistence type="predicted"/>
<dbReference type="PRINTS" id="PR00778">
    <property type="entry name" value="HTHARSR"/>
</dbReference>
<dbReference type="NCBIfam" id="NF033788">
    <property type="entry name" value="HTH_metalloreg"/>
    <property type="match status" value="1"/>
</dbReference>
<sequence>MGKQALEQFRKCTPLFQLLMDPNRQDIILLLSEHDALTVNDITEHSVLSRPAISHHLQLLRQQGLVEVDKRGTERYYSLTLGNAVESLKELLSLVERDCL</sequence>
<comment type="caution">
    <text evidence="5">The sequence shown here is derived from an EMBL/GenBank/DDBJ whole genome shotgun (WGS) entry which is preliminary data.</text>
</comment>
<evidence type="ECO:0000313" key="6">
    <source>
        <dbReference type="Proteomes" id="UP000318102"/>
    </source>
</evidence>
<dbReference type="CDD" id="cd00090">
    <property type="entry name" value="HTH_ARSR"/>
    <property type="match status" value="1"/>
</dbReference>
<dbReference type="Proteomes" id="UP000318102">
    <property type="component" value="Unassembled WGS sequence"/>
</dbReference>
<dbReference type="InterPro" id="IPR036390">
    <property type="entry name" value="WH_DNA-bd_sf"/>
</dbReference>
<evidence type="ECO:0000256" key="1">
    <source>
        <dbReference type="ARBA" id="ARBA00023015"/>
    </source>
</evidence>
<dbReference type="GO" id="GO:0003677">
    <property type="term" value="F:DNA binding"/>
    <property type="evidence" value="ECO:0007669"/>
    <property type="project" value="UniProtKB-KW"/>
</dbReference>
<dbReference type="EMBL" id="VNJK01000003">
    <property type="protein sequence ID" value="TVX88426.1"/>
    <property type="molecule type" value="Genomic_DNA"/>
</dbReference>
<dbReference type="InterPro" id="IPR011991">
    <property type="entry name" value="ArsR-like_HTH"/>
</dbReference>
<dbReference type="AlphaFoldDB" id="A0A559IL85"/>